<dbReference type="EMBL" id="NHOC01000010">
    <property type="protein sequence ID" value="OUM19706.1"/>
    <property type="molecule type" value="Genomic_DNA"/>
</dbReference>
<evidence type="ECO:0000256" key="1">
    <source>
        <dbReference type="ARBA" id="ARBA00023015"/>
    </source>
</evidence>
<name>A0A252F1M2_9FIRM</name>
<evidence type="ECO:0000259" key="4">
    <source>
        <dbReference type="PROSITE" id="PS50995"/>
    </source>
</evidence>
<dbReference type="Proteomes" id="UP000194903">
    <property type="component" value="Unassembled WGS sequence"/>
</dbReference>
<dbReference type="SMART" id="SM00347">
    <property type="entry name" value="HTH_MARR"/>
    <property type="match status" value="1"/>
</dbReference>
<dbReference type="InterPro" id="IPR036388">
    <property type="entry name" value="WH-like_DNA-bd_sf"/>
</dbReference>
<accession>A0A252F1M2</accession>
<protein>
    <recommendedName>
        <fullName evidence="4">HTH marR-type domain-containing protein</fullName>
    </recommendedName>
</protein>
<gene>
    <name evidence="5" type="ORF">CBW42_11105</name>
</gene>
<keyword evidence="3" id="KW-0804">Transcription</keyword>
<evidence type="ECO:0000313" key="6">
    <source>
        <dbReference type="Proteomes" id="UP000194903"/>
    </source>
</evidence>
<proteinExistence type="predicted"/>
<dbReference type="InterPro" id="IPR036390">
    <property type="entry name" value="WH_DNA-bd_sf"/>
</dbReference>
<dbReference type="SUPFAM" id="SSF46785">
    <property type="entry name" value="Winged helix' DNA-binding domain"/>
    <property type="match status" value="1"/>
</dbReference>
<dbReference type="PROSITE" id="PS50995">
    <property type="entry name" value="HTH_MARR_2"/>
    <property type="match status" value="1"/>
</dbReference>
<comment type="caution">
    <text evidence="5">The sequence shown here is derived from an EMBL/GenBank/DDBJ whole genome shotgun (WGS) entry which is preliminary data.</text>
</comment>
<reference evidence="5 6" key="1">
    <citation type="submission" date="2017-05" db="EMBL/GenBank/DDBJ databases">
        <title>Butyricicoccus porcorum sp. nov. a butyrate-producing bacterium from the swine intestinal tract.</title>
        <authorList>
            <person name="Trachsel J."/>
            <person name="Humphrey S."/>
            <person name="Allen H.K."/>
        </authorList>
    </citation>
    <scope>NUCLEOTIDE SEQUENCE [LARGE SCALE GENOMIC DNA]</scope>
    <source>
        <strain evidence="5">BB10</strain>
    </source>
</reference>
<dbReference type="Gene3D" id="1.10.10.10">
    <property type="entry name" value="Winged helix-like DNA-binding domain superfamily/Winged helix DNA-binding domain"/>
    <property type="match status" value="1"/>
</dbReference>
<feature type="domain" description="HTH marR-type" evidence="4">
    <location>
        <begin position="3"/>
        <end position="135"/>
    </location>
</feature>
<dbReference type="GO" id="GO:0003677">
    <property type="term" value="F:DNA binding"/>
    <property type="evidence" value="ECO:0007669"/>
    <property type="project" value="UniProtKB-KW"/>
</dbReference>
<keyword evidence="6" id="KW-1185">Reference proteome</keyword>
<sequence>MDYTALAEDLLQTRTSMSQMTVERQMSKMMKGEIFLLGYLSSHNNQAYPKELSKGMKVSTARIATILNHLEEQQFITRTTDTQDNRQIIVTLTKAGMQAAQEHRAQMLDYLVKMLELLGPEDAKEYVRLQKKLLQVFRTA</sequence>
<evidence type="ECO:0000256" key="3">
    <source>
        <dbReference type="ARBA" id="ARBA00023163"/>
    </source>
</evidence>
<dbReference type="OrthoDB" id="3237509at2"/>
<dbReference type="PANTHER" id="PTHR42756:SF1">
    <property type="entry name" value="TRANSCRIPTIONAL REPRESSOR OF EMRAB OPERON"/>
    <property type="match status" value="1"/>
</dbReference>
<keyword evidence="1" id="KW-0805">Transcription regulation</keyword>
<evidence type="ECO:0000256" key="2">
    <source>
        <dbReference type="ARBA" id="ARBA00023125"/>
    </source>
</evidence>
<evidence type="ECO:0000313" key="5">
    <source>
        <dbReference type="EMBL" id="OUM19706.1"/>
    </source>
</evidence>
<organism evidence="5 6">
    <name type="scientific">Butyricicoccus porcorum</name>
    <dbReference type="NCBI Taxonomy" id="1945634"/>
    <lineage>
        <taxon>Bacteria</taxon>
        <taxon>Bacillati</taxon>
        <taxon>Bacillota</taxon>
        <taxon>Clostridia</taxon>
        <taxon>Eubacteriales</taxon>
        <taxon>Butyricicoccaceae</taxon>
        <taxon>Butyricicoccus</taxon>
    </lineage>
</organism>
<dbReference type="Pfam" id="PF13601">
    <property type="entry name" value="HTH_34"/>
    <property type="match status" value="1"/>
</dbReference>
<dbReference type="InterPro" id="IPR000835">
    <property type="entry name" value="HTH_MarR-typ"/>
</dbReference>
<dbReference type="PRINTS" id="PR00598">
    <property type="entry name" value="HTHMARR"/>
</dbReference>
<keyword evidence="2" id="KW-0238">DNA-binding</keyword>
<dbReference type="RefSeq" id="WP_087021399.1">
    <property type="nucleotide sequence ID" value="NZ_NHOC01000010.1"/>
</dbReference>
<dbReference type="InterPro" id="IPR027395">
    <property type="entry name" value="WH_DNA-bd_dom"/>
</dbReference>
<dbReference type="PANTHER" id="PTHR42756">
    <property type="entry name" value="TRANSCRIPTIONAL REGULATOR, MARR"/>
    <property type="match status" value="1"/>
</dbReference>
<dbReference type="GO" id="GO:0003700">
    <property type="term" value="F:DNA-binding transcription factor activity"/>
    <property type="evidence" value="ECO:0007669"/>
    <property type="project" value="InterPro"/>
</dbReference>
<dbReference type="AlphaFoldDB" id="A0A252F1M2"/>